<proteinExistence type="predicted"/>
<name>A0ABT0HHX9_9BACT</name>
<protein>
    <submittedName>
        <fullName evidence="2">Uncharacterized protein</fullName>
    </submittedName>
</protein>
<feature type="compositionally biased region" description="Basic and acidic residues" evidence="1">
    <location>
        <begin position="176"/>
        <end position="198"/>
    </location>
</feature>
<gene>
    <name evidence="2" type="ORF">M0L20_07910</name>
</gene>
<evidence type="ECO:0000313" key="2">
    <source>
        <dbReference type="EMBL" id="MCK8491774.1"/>
    </source>
</evidence>
<evidence type="ECO:0000256" key="1">
    <source>
        <dbReference type="SAM" id="MobiDB-lite"/>
    </source>
</evidence>
<dbReference type="RefSeq" id="WP_248476412.1">
    <property type="nucleotide sequence ID" value="NZ_JALPRF010000001.1"/>
</dbReference>
<keyword evidence="3" id="KW-1185">Reference proteome</keyword>
<dbReference type="Proteomes" id="UP001202180">
    <property type="component" value="Unassembled WGS sequence"/>
</dbReference>
<dbReference type="EMBL" id="JALPRF010000001">
    <property type="protein sequence ID" value="MCK8491774.1"/>
    <property type="molecule type" value="Genomic_DNA"/>
</dbReference>
<feature type="region of interest" description="Disordered" evidence="1">
    <location>
        <begin position="171"/>
        <end position="198"/>
    </location>
</feature>
<evidence type="ECO:0000313" key="3">
    <source>
        <dbReference type="Proteomes" id="UP001202180"/>
    </source>
</evidence>
<organism evidence="2 3">
    <name type="scientific">Spirosoma liriopis</name>
    <dbReference type="NCBI Taxonomy" id="2937440"/>
    <lineage>
        <taxon>Bacteria</taxon>
        <taxon>Pseudomonadati</taxon>
        <taxon>Bacteroidota</taxon>
        <taxon>Cytophagia</taxon>
        <taxon>Cytophagales</taxon>
        <taxon>Cytophagaceae</taxon>
        <taxon>Spirosoma</taxon>
    </lineage>
</organism>
<accession>A0ABT0HHX9</accession>
<comment type="caution">
    <text evidence="2">The sequence shown here is derived from an EMBL/GenBank/DDBJ whole genome shotgun (WGS) entry which is preliminary data.</text>
</comment>
<reference evidence="2 3" key="1">
    <citation type="submission" date="2022-04" db="EMBL/GenBank/DDBJ databases">
        <title>Spirosoma sp. strain RP8 genome sequencing and assembly.</title>
        <authorList>
            <person name="Jung Y."/>
        </authorList>
    </citation>
    <scope>NUCLEOTIDE SEQUENCE [LARGE SCALE GENOMIC DNA]</scope>
    <source>
        <strain evidence="2 3">RP8</strain>
    </source>
</reference>
<sequence length="198" mass="23200">MDKIWGNDKSYPAGYVHIEAHVRNAQDKIRQLDEQIKNVPHDRPELTLTPLGFPKLRQLGNHDRQVSFLRRLQEDIRKETYGEVEKALADIDPQSAQNVRDRVLQDLYTDPSEHVVPGQPQQDKDQQWNIDKSQDLMVQFFDRTEHKEPVVEPSAETNQWPQSMSDRFMQSLHYNKGYDKADIEPDKTPEPDIELDKD</sequence>